<feature type="domain" description="Helicase C-terminal" evidence="17">
    <location>
        <begin position="536"/>
        <end position="688"/>
    </location>
</feature>
<dbReference type="Gene3D" id="3.40.50.300">
    <property type="entry name" value="P-loop containing nucleotide triphosphate hydrolases"/>
    <property type="match status" value="2"/>
</dbReference>
<dbReference type="SUPFAM" id="SSF52540">
    <property type="entry name" value="P-loop containing nucleoside triphosphate hydrolases"/>
    <property type="match status" value="2"/>
</dbReference>
<evidence type="ECO:0000256" key="2">
    <source>
        <dbReference type="ARBA" id="ARBA00017846"/>
    </source>
</evidence>
<dbReference type="SMART" id="SM00490">
    <property type="entry name" value="HELICc"/>
    <property type="match status" value="1"/>
</dbReference>
<evidence type="ECO:0000256" key="1">
    <source>
        <dbReference type="ARBA" id="ARBA00007504"/>
    </source>
</evidence>
<keyword evidence="8" id="KW-0238">DNA-binding</keyword>
<sequence>MPTTGPEAPRRTLLDKVLALEREKAFADTAVLGGLEKFVAQHVPEAARLVAGYAALDRASRESAVGALERWLRDPTVREPLWKVPVTRLAGVGKKRAELLSRLGIRSVEDLLTFFPRRLEDRSQLRSIAHVRDGEVALVRGTVRAKSRVKVRRGLELVKVALDDGTGFLFAIWFNQPWLWDQVTEGHPYVLYGKAQLRYGELQIENPVWEPEGANIQTGRWVPIYPATEGLTQPALQNLVHQALHRFRNQVEDAIPRTVRDRLGIPPRQTAIARIHAPADPDDFERARRALAFEELFLLQLGIARRRTPASASSRALDPDREALRRFKTSLPFTLTPSQEQALQAIERDLRSPQPMLRLLQGDVGSGKTVVAAGACVMAISAGAQAAVMAPTEILAEQHYLVLQDLVRDLPVRVGYLSGSLGRKERRALLAAIADGSVHLVVGTHALIQEDVAFADLALAVVDEQHRFGVVQRAALEAKGEGANILVMSATPIPRTVVLTVYGEFEVSVLEEMPSSRGAVRTVWLSESRRDEVYRDVERLLAQGEKGYVVFPVIEESAERDLRAATAGFEELRARFPEHGVALLHGQMGSEEKRAAMGAFRDGRVRVLVATTVVEVGLDVPDASFLVIEHADRFGLAQLHQLRGRIGRKGQPAVCYAIGDPTTDDARDRLSAFRDLTDGFKIAEADLRIRGPGDLLGTEQSGFVSQLRAADLGRDLALLERARAEAARLVEEGIPAELEQEVERRFGEALSLLGV</sequence>
<reference evidence="19" key="1">
    <citation type="submission" date="2018-12" db="EMBL/GenBank/DDBJ databases">
        <title>Complete genome sequence of an uncultured bacterium of the candidate phylum Bipolaricaulota.</title>
        <authorList>
            <person name="Kadnikov V.V."/>
            <person name="Mardanov A.V."/>
            <person name="Beletsky A.V."/>
            <person name="Frank Y.A."/>
            <person name="Karnachuk O.V."/>
            <person name="Ravin N.V."/>
        </authorList>
    </citation>
    <scope>NUCLEOTIDE SEQUENCE [LARGE SCALE GENOMIC DNA]</scope>
</reference>
<dbReference type="Pfam" id="PF00270">
    <property type="entry name" value="DEAD"/>
    <property type="match status" value="1"/>
</dbReference>
<evidence type="ECO:0000256" key="5">
    <source>
        <dbReference type="ARBA" id="ARBA00022801"/>
    </source>
</evidence>
<organism evidence="18 19">
    <name type="scientific">Bipolaricaulis sibiricus</name>
    <dbReference type="NCBI Taxonomy" id="2501609"/>
    <lineage>
        <taxon>Bacteria</taxon>
        <taxon>Candidatus Bipolaricaulota</taxon>
        <taxon>Candidatus Bipolaricaulia</taxon>
        <taxon>Candidatus Bipolaricaulales</taxon>
        <taxon>Candidatus Bipolaricaulaceae</taxon>
        <taxon>Candidatus Bipolaricaulis</taxon>
    </lineage>
</organism>
<dbReference type="SMART" id="SM00487">
    <property type="entry name" value="DEXDc"/>
    <property type="match status" value="1"/>
</dbReference>
<dbReference type="GO" id="GO:0003677">
    <property type="term" value="F:DNA binding"/>
    <property type="evidence" value="ECO:0007669"/>
    <property type="project" value="UniProtKB-KW"/>
</dbReference>
<feature type="domain" description="Helicase ATP-binding" evidence="16">
    <location>
        <begin position="349"/>
        <end position="510"/>
    </location>
</feature>
<comment type="catalytic activity">
    <reaction evidence="12 15">
        <text>Couples ATP hydrolysis with the unwinding of duplex DNA by translocating in the 3'-5' direction.</text>
        <dbReference type="EC" id="5.6.2.4"/>
    </reaction>
</comment>
<dbReference type="InterPro" id="IPR014001">
    <property type="entry name" value="Helicase_ATP-bd"/>
</dbReference>
<evidence type="ECO:0000313" key="18">
    <source>
        <dbReference type="EMBL" id="QAA77103.1"/>
    </source>
</evidence>
<keyword evidence="11" id="KW-0413">Isomerase</keyword>
<dbReference type="Gene3D" id="1.10.150.20">
    <property type="entry name" value="5' to 3' exonuclease, C-terminal subdomain"/>
    <property type="match status" value="1"/>
</dbReference>
<proteinExistence type="inferred from homology"/>
<dbReference type="NCBIfam" id="TIGR00643">
    <property type="entry name" value="recG"/>
    <property type="match status" value="1"/>
</dbReference>
<dbReference type="InterPro" id="IPR047112">
    <property type="entry name" value="RecG/Mfd"/>
</dbReference>
<dbReference type="Pfam" id="PF00271">
    <property type="entry name" value="Helicase_C"/>
    <property type="match status" value="1"/>
</dbReference>
<dbReference type="EMBL" id="CP034928">
    <property type="protein sequence ID" value="QAA77103.1"/>
    <property type="molecule type" value="Genomic_DNA"/>
</dbReference>
<dbReference type="InterPro" id="IPR001650">
    <property type="entry name" value="Helicase_C-like"/>
</dbReference>
<dbReference type="GO" id="GO:0006310">
    <property type="term" value="P:DNA recombination"/>
    <property type="evidence" value="ECO:0007669"/>
    <property type="project" value="UniProtKB-UniRule"/>
</dbReference>
<dbReference type="Pfam" id="PF19833">
    <property type="entry name" value="RecG_dom3_C"/>
    <property type="match status" value="1"/>
</dbReference>
<dbReference type="GO" id="GO:0006281">
    <property type="term" value="P:DNA repair"/>
    <property type="evidence" value="ECO:0007669"/>
    <property type="project" value="UniProtKB-UniRule"/>
</dbReference>
<name>A0A410FVQ4_BIPS1</name>
<dbReference type="CDD" id="cd17992">
    <property type="entry name" value="DEXHc_RecG"/>
    <property type="match status" value="1"/>
</dbReference>
<comment type="function">
    <text evidence="15">Plays a critical role in recombination and DNA repair. Helps process Holliday junction intermediates to mature products by catalyzing branch migration. Has replication fork regression activity, unwinds stalled or blocked replication forks to make a HJ that can be resolved. Has a DNA unwinding activity characteristic of a DNA helicase with 3'-5' polarity.</text>
</comment>
<evidence type="ECO:0000313" key="19">
    <source>
        <dbReference type="Proteomes" id="UP000287233"/>
    </source>
</evidence>
<dbReference type="GO" id="GO:0016887">
    <property type="term" value="F:ATP hydrolysis activity"/>
    <property type="evidence" value="ECO:0007669"/>
    <property type="project" value="RHEA"/>
</dbReference>
<protein>
    <recommendedName>
        <fullName evidence="2 15">ATP-dependent DNA helicase RecG</fullName>
        <ecNumber evidence="13 15">5.6.2.4</ecNumber>
    </recommendedName>
</protein>
<keyword evidence="10 15" id="KW-0234">DNA repair</keyword>
<dbReference type="Proteomes" id="UP000287233">
    <property type="component" value="Chromosome"/>
</dbReference>
<evidence type="ECO:0000256" key="13">
    <source>
        <dbReference type="ARBA" id="ARBA00034808"/>
    </source>
</evidence>
<comment type="similarity">
    <text evidence="1 15">Belongs to the helicase family. RecG subfamily.</text>
</comment>
<gene>
    <name evidence="18" type="ORF">BIP78_1337</name>
</gene>
<evidence type="ECO:0000256" key="8">
    <source>
        <dbReference type="ARBA" id="ARBA00023125"/>
    </source>
</evidence>
<dbReference type="Pfam" id="PF17191">
    <property type="entry name" value="RecG_wedge"/>
    <property type="match status" value="1"/>
</dbReference>
<dbReference type="InterPro" id="IPR027417">
    <property type="entry name" value="P-loop_NTPase"/>
</dbReference>
<dbReference type="InterPro" id="IPR011545">
    <property type="entry name" value="DEAD/DEAH_box_helicase_dom"/>
</dbReference>
<dbReference type="InterPro" id="IPR004609">
    <property type="entry name" value="ATP-dep_DNA_helicase_RecG"/>
</dbReference>
<evidence type="ECO:0000256" key="3">
    <source>
        <dbReference type="ARBA" id="ARBA00022741"/>
    </source>
</evidence>
<evidence type="ECO:0000259" key="17">
    <source>
        <dbReference type="PROSITE" id="PS51194"/>
    </source>
</evidence>
<dbReference type="PANTHER" id="PTHR47964:SF1">
    <property type="entry name" value="ATP-DEPENDENT DNA HELICASE HOMOLOG RECG, CHLOROPLASTIC"/>
    <property type="match status" value="1"/>
</dbReference>
<keyword evidence="4 15" id="KW-0227">DNA damage</keyword>
<dbReference type="AlphaFoldDB" id="A0A410FVQ4"/>
<evidence type="ECO:0000256" key="4">
    <source>
        <dbReference type="ARBA" id="ARBA00022763"/>
    </source>
</evidence>
<dbReference type="CDD" id="cd04488">
    <property type="entry name" value="RecG_wedge_OBF"/>
    <property type="match status" value="1"/>
</dbReference>
<keyword evidence="5 15" id="KW-0378">Hydrolase</keyword>
<dbReference type="InterPro" id="IPR012340">
    <property type="entry name" value="NA-bd_OB-fold"/>
</dbReference>
<comment type="catalytic activity">
    <reaction evidence="14 15">
        <text>ATP + H2O = ADP + phosphate + H(+)</text>
        <dbReference type="Rhea" id="RHEA:13065"/>
        <dbReference type="ChEBI" id="CHEBI:15377"/>
        <dbReference type="ChEBI" id="CHEBI:15378"/>
        <dbReference type="ChEBI" id="CHEBI:30616"/>
        <dbReference type="ChEBI" id="CHEBI:43474"/>
        <dbReference type="ChEBI" id="CHEBI:456216"/>
        <dbReference type="EC" id="5.6.2.4"/>
    </reaction>
</comment>
<evidence type="ECO:0000256" key="11">
    <source>
        <dbReference type="ARBA" id="ARBA00023235"/>
    </source>
</evidence>
<accession>A0A410FVQ4</accession>
<keyword evidence="3 15" id="KW-0547">Nucleotide-binding</keyword>
<evidence type="ECO:0000256" key="9">
    <source>
        <dbReference type="ARBA" id="ARBA00023172"/>
    </source>
</evidence>
<evidence type="ECO:0000256" key="15">
    <source>
        <dbReference type="RuleBase" id="RU363016"/>
    </source>
</evidence>
<keyword evidence="6 15" id="KW-0347">Helicase</keyword>
<keyword evidence="9 15" id="KW-0233">DNA recombination</keyword>
<dbReference type="PANTHER" id="PTHR47964">
    <property type="entry name" value="ATP-DEPENDENT DNA HELICASE HOMOLOG RECG, CHLOROPLASTIC"/>
    <property type="match status" value="1"/>
</dbReference>
<dbReference type="PROSITE" id="PS51192">
    <property type="entry name" value="HELICASE_ATP_BIND_1"/>
    <property type="match status" value="1"/>
</dbReference>
<evidence type="ECO:0000259" key="16">
    <source>
        <dbReference type="PROSITE" id="PS51192"/>
    </source>
</evidence>
<keyword evidence="7 15" id="KW-0067">ATP-binding</keyword>
<dbReference type="GO" id="GO:0043138">
    <property type="term" value="F:3'-5' DNA helicase activity"/>
    <property type="evidence" value="ECO:0007669"/>
    <property type="project" value="UniProtKB-EC"/>
</dbReference>
<dbReference type="InterPro" id="IPR045562">
    <property type="entry name" value="RecG_dom3_C"/>
</dbReference>
<dbReference type="Gene3D" id="2.40.50.140">
    <property type="entry name" value="Nucleic acid-binding proteins"/>
    <property type="match status" value="1"/>
</dbReference>
<evidence type="ECO:0000256" key="14">
    <source>
        <dbReference type="ARBA" id="ARBA00048988"/>
    </source>
</evidence>
<evidence type="ECO:0000256" key="7">
    <source>
        <dbReference type="ARBA" id="ARBA00022840"/>
    </source>
</evidence>
<dbReference type="KEGG" id="bih:BIP78_1337"/>
<dbReference type="GO" id="GO:0005524">
    <property type="term" value="F:ATP binding"/>
    <property type="evidence" value="ECO:0007669"/>
    <property type="project" value="UniProtKB-KW"/>
</dbReference>
<evidence type="ECO:0000256" key="10">
    <source>
        <dbReference type="ARBA" id="ARBA00023204"/>
    </source>
</evidence>
<dbReference type="InterPro" id="IPR033454">
    <property type="entry name" value="RecG_wedge"/>
</dbReference>
<dbReference type="SUPFAM" id="SSF50249">
    <property type="entry name" value="Nucleic acid-binding proteins"/>
    <property type="match status" value="1"/>
</dbReference>
<dbReference type="NCBIfam" id="NF008168">
    <property type="entry name" value="PRK10917.2-2"/>
    <property type="match status" value="1"/>
</dbReference>
<dbReference type="EC" id="5.6.2.4" evidence="13 15"/>
<dbReference type="NCBIfam" id="NF008165">
    <property type="entry name" value="PRK10917.1-3"/>
    <property type="match status" value="1"/>
</dbReference>
<evidence type="ECO:0000256" key="6">
    <source>
        <dbReference type="ARBA" id="ARBA00022806"/>
    </source>
</evidence>
<evidence type="ECO:0000256" key="12">
    <source>
        <dbReference type="ARBA" id="ARBA00034617"/>
    </source>
</evidence>
<dbReference type="PROSITE" id="PS51194">
    <property type="entry name" value="HELICASE_CTER"/>
    <property type="match status" value="1"/>
</dbReference>